<name>A0A4R6UMI4_9BURK</name>
<sequence>MHSLQKPAVELMVMYAQYHRDRRNILTHLVGIPLIVLSVGLLLARPIWPVAGMGLTLAWLLWAAAALWYLTRGSALLGAATVGAMAVLMGLAHAWAGHLEATGSAWAPWMAGVAVFVVGWVFQFVGHYFEGRKPAFADDLVGLLVGPMFVVAEVLMMLGALGAMRQTIEMQAGPQR</sequence>
<feature type="transmembrane region" description="Helical" evidence="1">
    <location>
        <begin position="76"/>
        <end position="96"/>
    </location>
</feature>
<gene>
    <name evidence="2" type="ORF">DFR43_103188</name>
</gene>
<dbReference type="OrthoDB" id="5515308at2"/>
<keyword evidence="1" id="KW-1133">Transmembrane helix</keyword>
<dbReference type="Proteomes" id="UP000295510">
    <property type="component" value="Unassembled WGS sequence"/>
</dbReference>
<dbReference type="GO" id="GO:0046521">
    <property type="term" value="P:sphingoid catabolic process"/>
    <property type="evidence" value="ECO:0007669"/>
    <property type="project" value="TreeGrafter"/>
</dbReference>
<keyword evidence="3" id="KW-1185">Reference proteome</keyword>
<dbReference type="EMBL" id="SNYL01000003">
    <property type="protein sequence ID" value="TDQ44444.1"/>
    <property type="molecule type" value="Genomic_DNA"/>
</dbReference>
<dbReference type="AlphaFoldDB" id="A0A4R6UMI4"/>
<keyword evidence="1" id="KW-0812">Transmembrane</keyword>
<organism evidence="2 3">
    <name type="scientific">Tepidicella xavieri</name>
    <dbReference type="NCBI Taxonomy" id="360241"/>
    <lineage>
        <taxon>Bacteria</taxon>
        <taxon>Pseudomonadati</taxon>
        <taxon>Pseudomonadota</taxon>
        <taxon>Betaproteobacteria</taxon>
        <taxon>Burkholderiales</taxon>
        <taxon>Tepidicella</taxon>
    </lineage>
</organism>
<evidence type="ECO:0000313" key="3">
    <source>
        <dbReference type="Proteomes" id="UP000295510"/>
    </source>
</evidence>
<dbReference type="Pfam" id="PF06127">
    <property type="entry name" value="Mpo1-like"/>
    <property type="match status" value="1"/>
</dbReference>
<dbReference type="PANTHER" id="PTHR28026:SF9">
    <property type="entry name" value="2-HYDROXY-PALMITIC ACID DIOXYGENASE MPO1"/>
    <property type="match status" value="1"/>
</dbReference>
<proteinExistence type="predicted"/>
<accession>A0A4R6UMI4</accession>
<keyword evidence="1" id="KW-0472">Membrane</keyword>
<feature type="transmembrane region" description="Helical" evidence="1">
    <location>
        <begin position="50"/>
        <end position="69"/>
    </location>
</feature>
<comment type="caution">
    <text evidence="2">The sequence shown here is derived from an EMBL/GenBank/DDBJ whole genome shotgun (WGS) entry which is preliminary data.</text>
</comment>
<evidence type="ECO:0000313" key="2">
    <source>
        <dbReference type="EMBL" id="TDQ44444.1"/>
    </source>
</evidence>
<evidence type="ECO:0000256" key="1">
    <source>
        <dbReference type="SAM" id="Phobius"/>
    </source>
</evidence>
<feature type="transmembrane region" description="Helical" evidence="1">
    <location>
        <begin position="108"/>
        <end position="129"/>
    </location>
</feature>
<feature type="transmembrane region" description="Helical" evidence="1">
    <location>
        <begin position="141"/>
        <end position="164"/>
    </location>
</feature>
<protein>
    <submittedName>
        <fullName evidence="2">Putative membrane protein YGL010W</fullName>
    </submittedName>
</protein>
<dbReference type="RefSeq" id="WP_133596040.1">
    <property type="nucleotide sequence ID" value="NZ_SNYL01000003.1"/>
</dbReference>
<dbReference type="GO" id="GO:0016020">
    <property type="term" value="C:membrane"/>
    <property type="evidence" value="ECO:0007669"/>
    <property type="project" value="GOC"/>
</dbReference>
<feature type="transmembrane region" description="Helical" evidence="1">
    <location>
        <begin position="25"/>
        <end position="44"/>
    </location>
</feature>
<dbReference type="PANTHER" id="PTHR28026">
    <property type="entry name" value="DUF962 DOMAIN PROTEIN (AFU_ORTHOLOGUE AFUA_8G05310)"/>
    <property type="match status" value="1"/>
</dbReference>
<reference evidence="2 3" key="1">
    <citation type="submission" date="2019-03" db="EMBL/GenBank/DDBJ databases">
        <title>Genomic Encyclopedia of Type Strains, Phase IV (KMG-IV): sequencing the most valuable type-strain genomes for metagenomic binning, comparative biology and taxonomic classification.</title>
        <authorList>
            <person name="Goeker M."/>
        </authorList>
    </citation>
    <scope>NUCLEOTIDE SEQUENCE [LARGE SCALE GENOMIC DNA]</scope>
    <source>
        <strain evidence="2 3">DSM 19605</strain>
    </source>
</reference>
<dbReference type="InterPro" id="IPR009305">
    <property type="entry name" value="Mpo1-like"/>
</dbReference>